<protein>
    <submittedName>
        <fullName evidence="1">Uncharacterized protein</fullName>
    </submittedName>
</protein>
<accession>A0A9X2HA71</accession>
<evidence type="ECO:0000313" key="1">
    <source>
        <dbReference type="EMBL" id="MCP3425849.1"/>
    </source>
</evidence>
<dbReference type="EMBL" id="JANAFB010000014">
    <property type="protein sequence ID" value="MCP3425849.1"/>
    <property type="molecule type" value="Genomic_DNA"/>
</dbReference>
<dbReference type="Proteomes" id="UP001139502">
    <property type="component" value="Unassembled WGS sequence"/>
</dbReference>
<evidence type="ECO:0000313" key="2">
    <source>
        <dbReference type="Proteomes" id="UP001139502"/>
    </source>
</evidence>
<gene>
    <name evidence="1" type="ORF">NBM05_07470</name>
</gene>
<dbReference type="RefSeq" id="WP_254166248.1">
    <property type="nucleotide sequence ID" value="NZ_JANAFB010000014.1"/>
</dbReference>
<proteinExistence type="predicted"/>
<reference evidence="1" key="1">
    <citation type="submission" date="2022-06" db="EMBL/GenBank/DDBJ databases">
        <title>Rothia sp. isolated from sandalwood seedling.</title>
        <authorList>
            <person name="Tuikhar N."/>
            <person name="Kirdat K."/>
            <person name="Thorat V."/>
            <person name="Swetha P."/>
            <person name="Padma S."/>
            <person name="Sundararaj R."/>
            <person name="Yadav A."/>
        </authorList>
    </citation>
    <scope>NUCLEOTIDE SEQUENCE</scope>
    <source>
        <strain evidence="1">AR01</strain>
    </source>
</reference>
<name>A0A9X2HA71_9MICC</name>
<organism evidence="1 2">
    <name type="scientific">Rothia santali</name>
    <dbReference type="NCBI Taxonomy" id="2949643"/>
    <lineage>
        <taxon>Bacteria</taxon>
        <taxon>Bacillati</taxon>
        <taxon>Actinomycetota</taxon>
        <taxon>Actinomycetes</taxon>
        <taxon>Micrococcales</taxon>
        <taxon>Micrococcaceae</taxon>
        <taxon>Rothia</taxon>
    </lineage>
</organism>
<comment type="caution">
    <text evidence="1">The sequence shown here is derived from an EMBL/GenBank/DDBJ whole genome shotgun (WGS) entry which is preliminary data.</text>
</comment>
<keyword evidence="2" id="KW-1185">Reference proteome</keyword>
<dbReference type="AlphaFoldDB" id="A0A9X2HA71"/>
<sequence>MKDEHIWALGRIIEHLQMVSLEGQKVEVFVQGGMTFGDIAPATELRFPFTQMTKITISKPYIPKGSEISGMCAAEYERLYMMVAKKRTLEIGGPSREIPRPIGGAGSSE</sequence>